<protein>
    <submittedName>
        <fullName evidence="4">Acetyltransferase</fullName>
    </submittedName>
    <submittedName>
        <fullName evidence="3">Putative Acyl-CoA N-acyltransferase</fullName>
    </submittedName>
</protein>
<dbReference type="PROSITE" id="PS51186">
    <property type="entry name" value="GNAT"/>
    <property type="match status" value="1"/>
</dbReference>
<dbReference type="HOGENOM" id="CLU_1331377_0_0_6"/>
<evidence type="ECO:0000313" key="4">
    <source>
        <dbReference type="EMBL" id="SCY67773.1"/>
    </source>
</evidence>
<keyword evidence="3" id="KW-0012">Acyltransferase</keyword>
<dbReference type="AlphaFoldDB" id="A0A098GHK8"/>
<evidence type="ECO:0000259" key="2">
    <source>
        <dbReference type="PROSITE" id="PS51186"/>
    </source>
</evidence>
<evidence type="ECO:0000313" key="3">
    <source>
        <dbReference type="EMBL" id="CEG61968.1"/>
    </source>
</evidence>
<proteinExistence type="predicted"/>
<dbReference type="RefSeq" id="WP_052679577.1">
    <property type="nucleotide sequence ID" value="NZ_CP020614.1"/>
</dbReference>
<dbReference type="Proteomes" id="UP000032414">
    <property type="component" value="Chromosome I"/>
</dbReference>
<dbReference type="KEGG" id="tmc:LMI_2715"/>
<feature type="domain" description="N-acetyltransferase" evidence="2">
    <location>
        <begin position="2"/>
        <end position="175"/>
    </location>
</feature>
<name>A0A098GHK8_LEGMI</name>
<evidence type="ECO:0000256" key="1">
    <source>
        <dbReference type="ARBA" id="ARBA00022679"/>
    </source>
</evidence>
<dbReference type="InterPro" id="IPR016181">
    <property type="entry name" value="Acyl_CoA_acyltransferase"/>
</dbReference>
<accession>A0A098GHK8</accession>
<evidence type="ECO:0000313" key="5">
    <source>
        <dbReference type="Proteomes" id="UP000032414"/>
    </source>
</evidence>
<dbReference type="PATRIC" id="fig|451.8.peg.2551"/>
<reference evidence="5" key="1">
    <citation type="submission" date="2014-09" db="EMBL/GenBank/DDBJ databases">
        <authorList>
            <person name="Gomez-Valero L."/>
        </authorList>
    </citation>
    <scope>NUCLEOTIDE SEQUENCE [LARGE SCALE GENOMIC DNA]</scope>
    <source>
        <strain evidence="5">ATCC33218</strain>
    </source>
</reference>
<dbReference type="CDD" id="cd04301">
    <property type="entry name" value="NAT_SF"/>
    <property type="match status" value="1"/>
</dbReference>
<keyword evidence="6" id="KW-1185">Reference proteome</keyword>
<dbReference type="EMBL" id="FMVN01000013">
    <property type="protein sequence ID" value="SCY67773.1"/>
    <property type="molecule type" value="Genomic_DNA"/>
</dbReference>
<evidence type="ECO:0000313" key="6">
    <source>
        <dbReference type="Proteomes" id="UP000182998"/>
    </source>
</evidence>
<dbReference type="PANTHER" id="PTHR13947">
    <property type="entry name" value="GNAT FAMILY N-ACETYLTRANSFERASE"/>
    <property type="match status" value="1"/>
</dbReference>
<organism evidence="3 5">
    <name type="scientific">Legionella micdadei</name>
    <name type="common">Tatlockia micdadei</name>
    <dbReference type="NCBI Taxonomy" id="451"/>
    <lineage>
        <taxon>Bacteria</taxon>
        <taxon>Pseudomonadati</taxon>
        <taxon>Pseudomonadota</taxon>
        <taxon>Gammaproteobacteria</taxon>
        <taxon>Legionellales</taxon>
        <taxon>Legionellaceae</taxon>
        <taxon>Legionella</taxon>
    </lineage>
</organism>
<dbReference type="Gene3D" id="3.40.630.30">
    <property type="match status" value="1"/>
</dbReference>
<sequence length="206" mass="23876">MKIIREMMPQDNEAMAKIIVTVLAEHGFKDERTGGYDINNLPPKIKELFSYIYRQGGKFFVVEETDTRTVLGGGGFLPRITSSLCSNHYGFFSRDNCRKVCELEKFYFLPEIRGTGLASQLMDKIQTTAINQGYQAMYIETEPSLERAHHFYEKMGFTRTPVTKENTTSFFKWLEQISINDPDVQTKRKPWEINFRSSTTQLSRLI</sequence>
<dbReference type="Pfam" id="PF00583">
    <property type="entry name" value="Acetyltransf_1"/>
    <property type="match status" value="1"/>
</dbReference>
<dbReference type="SUPFAM" id="SSF55729">
    <property type="entry name" value="Acyl-CoA N-acyltransferases (Nat)"/>
    <property type="match status" value="1"/>
</dbReference>
<dbReference type="GO" id="GO:0008080">
    <property type="term" value="F:N-acetyltransferase activity"/>
    <property type="evidence" value="ECO:0007669"/>
    <property type="project" value="InterPro"/>
</dbReference>
<dbReference type="OrthoDB" id="5419426at2"/>
<dbReference type="PANTHER" id="PTHR13947:SF37">
    <property type="entry name" value="LD18367P"/>
    <property type="match status" value="1"/>
</dbReference>
<reference evidence="4 6" key="3">
    <citation type="submission" date="2016-10" db="EMBL/GenBank/DDBJ databases">
        <authorList>
            <person name="Varghese N."/>
            <person name="Submissions S."/>
        </authorList>
    </citation>
    <scope>NUCLEOTIDE SEQUENCE [LARGE SCALE GENOMIC DNA]</scope>
    <source>
        <strain evidence="4 6">ATCC 33218</strain>
    </source>
</reference>
<keyword evidence="1 3" id="KW-0808">Transferase</keyword>
<dbReference type="EMBL" id="LN614830">
    <property type="protein sequence ID" value="CEG61968.1"/>
    <property type="molecule type" value="Genomic_DNA"/>
</dbReference>
<dbReference type="InterPro" id="IPR050769">
    <property type="entry name" value="NAT_camello-type"/>
</dbReference>
<dbReference type="InterPro" id="IPR000182">
    <property type="entry name" value="GNAT_dom"/>
</dbReference>
<reference evidence="3" key="2">
    <citation type="submission" date="2014-09" db="EMBL/GenBank/DDBJ databases">
        <authorList>
            <person name="GOMEZ-VALERO Laura"/>
        </authorList>
    </citation>
    <scope>NUCLEOTIDE SEQUENCE</scope>
    <source>
        <strain evidence="3">ATCC33218</strain>
    </source>
</reference>
<dbReference type="STRING" id="451.B6N58_02655"/>
<dbReference type="Proteomes" id="UP000182998">
    <property type="component" value="Unassembled WGS sequence"/>
</dbReference>
<gene>
    <name evidence="3" type="ORF">LMI_2715</name>
    <name evidence="4" type="ORF">SAMN02982997_02476</name>
</gene>